<dbReference type="SUPFAM" id="SSF47459">
    <property type="entry name" value="HLH, helix-loop-helix DNA-binding domain"/>
    <property type="match status" value="1"/>
</dbReference>
<feature type="compositionally biased region" description="Low complexity" evidence="6">
    <location>
        <begin position="1"/>
        <end position="19"/>
    </location>
</feature>
<dbReference type="Pfam" id="PF00010">
    <property type="entry name" value="HLH"/>
    <property type="match status" value="1"/>
</dbReference>
<evidence type="ECO:0000256" key="5">
    <source>
        <dbReference type="ARBA" id="ARBA00023242"/>
    </source>
</evidence>
<dbReference type="SMART" id="SM00353">
    <property type="entry name" value="HLH"/>
    <property type="match status" value="1"/>
</dbReference>
<evidence type="ECO:0000256" key="1">
    <source>
        <dbReference type="ARBA" id="ARBA00004123"/>
    </source>
</evidence>
<dbReference type="GO" id="GO:0005634">
    <property type="term" value="C:nucleus"/>
    <property type="evidence" value="ECO:0007669"/>
    <property type="project" value="UniProtKB-SubCell"/>
</dbReference>
<feature type="compositionally biased region" description="Polar residues" evidence="6">
    <location>
        <begin position="419"/>
        <end position="428"/>
    </location>
</feature>
<keyword evidence="2" id="KW-0805">Transcription regulation</keyword>
<dbReference type="Pfam" id="PF07527">
    <property type="entry name" value="Hairy_orange"/>
    <property type="match status" value="1"/>
</dbReference>
<reference evidence="9 10" key="1">
    <citation type="submission" date="2024-04" db="EMBL/GenBank/DDBJ databases">
        <authorList>
            <consortium name="Genoscope - CEA"/>
            <person name="William W."/>
        </authorList>
    </citation>
    <scope>NUCLEOTIDE SEQUENCE [LARGE SCALE GENOMIC DNA]</scope>
</reference>
<evidence type="ECO:0000256" key="2">
    <source>
        <dbReference type="ARBA" id="ARBA00023015"/>
    </source>
</evidence>
<dbReference type="GO" id="GO:0046983">
    <property type="term" value="F:protein dimerization activity"/>
    <property type="evidence" value="ECO:0007669"/>
    <property type="project" value="InterPro"/>
</dbReference>
<evidence type="ECO:0000259" key="8">
    <source>
        <dbReference type="PROSITE" id="PS51054"/>
    </source>
</evidence>
<organism evidence="9 10">
    <name type="scientific">Lymnaea stagnalis</name>
    <name type="common">Great pond snail</name>
    <name type="synonym">Helix stagnalis</name>
    <dbReference type="NCBI Taxonomy" id="6523"/>
    <lineage>
        <taxon>Eukaryota</taxon>
        <taxon>Metazoa</taxon>
        <taxon>Spiralia</taxon>
        <taxon>Lophotrochozoa</taxon>
        <taxon>Mollusca</taxon>
        <taxon>Gastropoda</taxon>
        <taxon>Heterobranchia</taxon>
        <taxon>Euthyneura</taxon>
        <taxon>Panpulmonata</taxon>
        <taxon>Hygrophila</taxon>
        <taxon>Lymnaeoidea</taxon>
        <taxon>Lymnaeidae</taxon>
        <taxon>Lymnaea</taxon>
    </lineage>
</organism>
<accession>A0AAV2H283</accession>
<keyword evidence="4" id="KW-0804">Transcription</keyword>
<sequence length="517" mass="57181">MMTQTDVTSSASTTSSSRELSPDGMEDKANYRKSNKPLMEKKRRARINSCLSQLKSLVLQAMKKDNSQYSKLEKADILELTVKHLKNVQRFQINGMYQVPDSITKYRAGFNECANEVMRYLTESQGVNDDARARILSHLASILTPLNTLPIQQGHTPILPAPSHQQQLQQLQQLQLHHQQQQQQQQQQGVFLTSPTQILTIDTNNNQPMVSAYHNASTAVDKKNVLSTADSPTAFQSPIATGGSPSMGTQLPCIATMATTQLHLVPSTLPSGQMALVLAPHAMPAVNLYANQQMGRQHISQEYAKIGHSAIKLEPNHGTPQQHFPAPEEALRLLSNTSPVALVTKSSRSHHRTDHSKTGPYKCPASPYLVRSSSTHLSSSPTSYDQRQSHAGQRQSQSDPRQSHPDQQQSQSIPRQSQADPRQSQADPRQSLADPRQSQADPRQSLADPRQSQADLRQSQADPRQSQADGSNYPTASASATPKFPLSSVIYNYNNSVHNNTGSYNNVVRATSTWRPW</sequence>
<dbReference type="SUPFAM" id="SSF158457">
    <property type="entry name" value="Orange domain-like"/>
    <property type="match status" value="1"/>
</dbReference>
<dbReference type="InterPro" id="IPR050370">
    <property type="entry name" value="HES_HEY"/>
</dbReference>
<feature type="compositionally biased region" description="Polar residues" evidence="6">
    <location>
        <begin position="450"/>
        <end position="480"/>
    </location>
</feature>
<dbReference type="GO" id="GO:0003677">
    <property type="term" value="F:DNA binding"/>
    <property type="evidence" value="ECO:0007669"/>
    <property type="project" value="UniProtKB-KW"/>
</dbReference>
<feature type="region of interest" description="Disordered" evidence="6">
    <location>
        <begin position="343"/>
        <end position="481"/>
    </location>
</feature>
<feature type="domain" description="BHLH" evidence="7">
    <location>
        <begin position="31"/>
        <end position="88"/>
    </location>
</feature>
<feature type="domain" description="Orange" evidence="8">
    <location>
        <begin position="106"/>
        <end position="139"/>
    </location>
</feature>
<dbReference type="FunFam" id="4.10.280.10:FF:000009">
    <property type="entry name" value="Transcription factor HES-1"/>
    <property type="match status" value="1"/>
</dbReference>
<dbReference type="Gene3D" id="6.10.250.980">
    <property type="match status" value="1"/>
</dbReference>
<dbReference type="PANTHER" id="PTHR10985">
    <property type="entry name" value="BASIC HELIX-LOOP-HELIX TRANSCRIPTION FACTOR, HES-RELATED"/>
    <property type="match status" value="1"/>
</dbReference>
<feature type="compositionally biased region" description="Polar residues" evidence="6">
    <location>
        <begin position="384"/>
        <end position="400"/>
    </location>
</feature>
<dbReference type="InterPro" id="IPR003650">
    <property type="entry name" value="Orange_dom"/>
</dbReference>
<keyword evidence="10" id="KW-1185">Reference proteome</keyword>
<dbReference type="CDD" id="cd11410">
    <property type="entry name" value="bHLH_O_HES"/>
    <property type="match status" value="1"/>
</dbReference>
<keyword evidence="5" id="KW-0539">Nucleus</keyword>
<feature type="region of interest" description="Disordered" evidence="6">
    <location>
        <begin position="1"/>
        <end position="39"/>
    </location>
</feature>
<dbReference type="SMART" id="SM00511">
    <property type="entry name" value="ORANGE"/>
    <property type="match status" value="1"/>
</dbReference>
<dbReference type="AlphaFoldDB" id="A0AAV2H283"/>
<comment type="caution">
    <text evidence="9">The sequence shown here is derived from an EMBL/GenBank/DDBJ whole genome shotgun (WGS) entry which is preliminary data.</text>
</comment>
<dbReference type="PROSITE" id="PS51054">
    <property type="entry name" value="ORANGE"/>
    <property type="match status" value="1"/>
</dbReference>
<comment type="subcellular location">
    <subcellularLocation>
        <location evidence="1">Nucleus</location>
    </subcellularLocation>
</comment>
<feature type="compositionally biased region" description="Low complexity" evidence="6">
    <location>
        <begin position="407"/>
        <end position="418"/>
    </location>
</feature>
<evidence type="ECO:0000313" key="10">
    <source>
        <dbReference type="Proteomes" id="UP001497497"/>
    </source>
</evidence>
<name>A0AAV2H283_LYMST</name>
<dbReference type="GO" id="GO:0006355">
    <property type="term" value="P:regulation of DNA-templated transcription"/>
    <property type="evidence" value="ECO:0007669"/>
    <property type="project" value="InterPro"/>
</dbReference>
<evidence type="ECO:0000256" key="6">
    <source>
        <dbReference type="SAM" id="MobiDB-lite"/>
    </source>
</evidence>
<dbReference type="PROSITE" id="PS50888">
    <property type="entry name" value="BHLH"/>
    <property type="match status" value="1"/>
</dbReference>
<proteinExistence type="predicted"/>
<evidence type="ECO:0000313" key="9">
    <source>
        <dbReference type="EMBL" id="CAL1527253.1"/>
    </source>
</evidence>
<protein>
    <submittedName>
        <fullName evidence="9">Uncharacterized protein</fullName>
    </submittedName>
</protein>
<dbReference type="InterPro" id="IPR011598">
    <property type="entry name" value="bHLH_dom"/>
</dbReference>
<evidence type="ECO:0000256" key="3">
    <source>
        <dbReference type="ARBA" id="ARBA00023125"/>
    </source>
</evidence>
<dbReference type="Proteomes" id="UP001497497">
    <property type="component" value="Unassembled WGS sequence"/>
</dbReference>
<evidence type="ECO:0000256" key="4">
    <source>
        <dbReference type="ARBA" id="ARBA00023163"/>
    </source>
</evidence>
<keyword evidence="3" id="KW-0238">DNA-binding</keyword>
<evidence type="ECO:0000259" key="7">
    <source>
        <dbReference type="PROSITE" id="PS50888"/>
    </source>
</evidence>
<feature type="compositionally biased region" description="Low complexity" evidence="6">
    <location>
        <begin position="372"/>
        <end position="383"/>
    </location>
</feature>
<dbReference type="Gene3D" id="4.10.280.10">
    <property type="entry name" value="Helix-loop-helix DNA-binding domain"/>
    <property type="match status" value="1"/>
</dbReference>
<dbReference type="EMBL" id="CAXITT010000014">
    <property type="protein sequence ID" value="CAL1527253.1"/>
    <property type="molecule type" value="Genomic_DNA"/>
</dbReference>
<dbReference type="InterPro" id="IPR036638">
    <property type="entry name" value="HLH_DNA-bd_sf"/>
</dbReference>
<gene>
    <name evidence="9" type="ORF">GSLYS_00001430001</name>
</gene>